<dbReference type="Proteomes" id="UP000228380">
    <property type="component" value="Chromosome 12"/>
</dbReference>
<feature type="transmembrane region" description="Helical" evidence="1">
    <location>
        <begin position="76"/>
        <end position="97"/>
    </location>
</feature>
<dbReference type="KEGG" id="pda:103715495"/>
<reference evidence="3" key="2">
    <citation type="submission" date="2025-08" db="UniProtKB">
        <authorList>
            <consortium name="RefSeq"/>
        </authorList>
    </citation>
    <scope>IDENTIFICATION</scope>
    <source>
        <tissue evidence="3">Young leaves</tissue>
    </source>
</reference>
<protein>
    <submittedName>
        <fullName evidence="3">Uncharacterized protein LOC103715495</fullName>
    </submittedName>
</protein>
<proteinExistence type="predicted"/>
<evidence type="ECO:0000313" key="3">
    <source>
        <dbReference type="RefSeq" id="XP_008801356.1"/>
    </source>
</evidence>
<feature type="transmembrane region" description="Helical" evidence="1">
    <location>
        <begin position="118"/>
        <end position="143"/>
    </location>
</feature>
<organism evidence="2 3">
    <name type="scientific">Phoenix dactylifera</name>
    <name type="common">Date palm</name>
    <dbReference type="NCBI Taxonomy" id="42345"/>
    <lineage>
        <taxon>Eukaryota</taxon>
        <taxon>Viridiplantae</taxon>
        <taxon>Streptophyta</taxon>
        <taxon>Embryophyta</taxon>
        <taxon>Tracheophyta</taxon>
        <taxon>Spermatophyta</taxon>
        <taxon>Magnoliopsida</taxon>
        <taxon>Liliopsida</taxon>
        <taxon>Arecaceae</taxon>
        <taxon>Coryphoideae</taxon>
        <taxon>Phoeniceae</taxon>
        <taxon>Phoenix</taxon>
    </lineage>
</organism>
<name>A0A8B7CLA6_PHODC</name>
<dbReference type="RefSeq" id="XP_008801356.1">
    <property type="nucleotide sequence ID" value="XM_008803134.4"/>
</dbReference>
<keyword evidence="1" id="KW-0812">Transmembrane</keyword>
<dbReference type="PANTHER" id="PTHR33430">
    <property type="entry name" value="MATERNAL EFFECT EMBRYO ARREST PROTEIN"/>
    <property type="match status" value="1"/>
</dbReference>
<keyword evidence="1" id="KW-1133">Transmembrane helix</keyword>
<dbReference type="GeneID" id="103715495"/>
<dbReference type="OrthoDB" id="666653at2759"/>
<feature type="transmembrane region" description="Helical" evidence="1">
    <location>
        <begin position="163"/>
        <end position="186"/>
    </location>
</feature>
<accession>A0A8B7CLA6</accession>
<sequence>MDNGEVLEYDSPRPRSTGSYGGTSIHITALDGIVNVNSLFTLAVFVGLAWNPSDPTDGGLPSGDCAAGNRAEERLVFFHVLAFASFLFSSLVALSVRQAIRFVHPPPVGSRAARINRAALRGGILASAVGSVFGCGFLMMALVNVVEIKLGRLGCGGAAAVGAVIPLVTLIPAAMLIYTAIVFYAFTR</sequence>
<evidence type="ECO:0000313" key="2">
    <source>
        <dbReference type="Proteomes" id="UP000228380"/>
    </source>
</evidence>
<dbReference type="AlphaFoldDB" id="A0A8B7CLA6"/>
<reference evidence="2" key="1">
    <citation type="journal article" date="2019" name="Nat. Commun.">
        <title>Genome-wide association mapping of date palm fruit traits.</title>
        <authorList>
            <person name="Hazzouri K.M."/>
            <person name="Gros-Balthazard M."/>
            <person name="Flowers J.M."/>
            <person name="Copetti D."/>
            <person name="Lemansour A."/>
            <person name="Lebrun M."/>
            <person name="Masmoudi K."/>
            <person name="Ferrand S."/>
            <person name="Dhar M.I."/>
            <person name="Fresquez Z.A."/>
            <person name="Rosas U."/>
            <person name="Zhang J."/>
            <person name="Talag J."/>
            <person name="Lee S."/>
            <person name="Kudrna D."/>
            <person name="Powell R.F."/>
            <person name="Leitch I.J."/>
            <person name="Krueger R.R."/>
            <person name="Wing R.A."/>
            <person name="Amiri K.M.A."/>
            <person name="Purugganan M.D."/>
        </authorList>
    </citation>
    <scope>NUCLEOTIDE SEQUENCE [LARGE SCALE GENOMIC DNA]</scope>
    <source>
        <strain evidence="2">cv. Khalas</strain>
    </source>
</reference>
<gene>
    <name evidence="3" type="primary">LOC103715495</name>
</gene>
<keyword evidence="2" id="KW-1185">Reference proteome</keyword>
<keyword evidence="1" id="KW-0472">Membrane</keyword>
<dbReference type="PANTHER" id="PTHR33430:SF7">
    <property type="entry name" value="OS07G0240400 PROTEIN"/>
    <property type="match status" value="1"/>
</dbReference>
<evidence type="ECO:0000256" key="1">
    <source>
        <dbReference type="SAM" id="Phobius"/>
    </source>
</evidence>